<keyword evidence="7" id="KW-0136">Cellulose degradation</keyword>
<evidence type="ECO:0000259" key="9">
    <source>
        <dbReference type="Pfam" id="PF02927"/>
    </source>
</evidence>
<keyword evidence="11" id="KW-1185">Reference proteome</keyword>
<feature type="active site" evidence="6">
    <location>
        <position position="518"/>
    </location>
</feature>
<gene>
    <name evidence="10" type="ORF">GCM10009539_02160</name>
</gene>
<comment type="catalytic activity">
    <reaction evidence="7">
        <text>Endohydrolysis of (1-&gt;4)-beta-D-glucosidic linkages in cellulose, lichenin and cereal beta-D-glucans.</text>
        <dbReference type="EC" id="3.2.1.4"/>
    </reaction>
</comment>
<evidence type="ECO:0000313" key="11">
    <source>
        <dbReference type="Proteomes" id="UP001500967"/>
    </source>
</evidence>
<name>A0ABN0TFH3_9ACTN</name>
<dbReference type="Gene3D" id="2.60.40.10">
    <property type="entry name" value="Immunoglobulins"/>
    <property type="match status" value="1"/>
</dbReference>
<evidence type="ECO:0000256" key="2">
    <source>
        <dbReference type="ARBA" id="ARBA00022801"/>
    </source>
</evidence>
<dbReference type="Pfam" id="PF00759">
    <property type="entry name" value="Glyco_hydro_9"/>
    <property type="match status" value="1"/>
</dbReference>
<reference evidence="10 11" key="1">
    <citation type="journal article" date="2019" name="Int. J. Syst. Evol. Microbiol.">
        <title>The Global Catalogue of Microorganisms (GCM) 10K type strain sequencing project: providing services to taxonomists for standard genome sequencing and annotation.</title>
        <authorList>
            <consortium name="The Broad Institute Genomics Platform"/>
            <consortium name="The Broad Institute Genome Sequencing Center for Infectious Disease"/>
            <person name="Wu L."/>
            <person name="Ma J."/>
        </authorList>
    </citation>
    <scope>NUCLEOTIDE SEQUENCE [LARGE SCALE GENOMIC DNA]</scope>
    <source>
        <strain evidence="10 11">JCM 10425</strain>
    </source>
</reference>
<evidence type="ECO:0000256" key="3">
    <source>
        <dbReference type="ARBA" id="ARBA00023277"/>
    </source>
</evidence>
<evidence type="ECO:0000256" key="5">
    <source>
        <dbReference type="ARBA" id="ARBA00023326"/>
    </source>
</evidence>
<keyword evidence="4 6" id="KW-0326">Glycosidase</keyword>
<dbReference type="InterPro" id="IPR001701">
    <property type="entry name" value="Glyco_hydro_9"/>
</dbReference>
<evidence type="ECO:0000256" key="6">
    <source>
        <dbReference type="PROSITE-ProRule" id="PRU10060"/>
    </source>
</evidence>
<comment type="caution">
    <text evidence="10">The sequence shown here is derived from an EMBL/GenBank/DDBJ whole genome shotgun (WGS) entry which is preliminary data.</text>
</comment>
<dbReference type="Gene3D" id="1.50.10.10">
    <property type="match status" value="1"/>
</dbReference>
<proteinExistence type="inferred from homology"/>
<dbReference type="EMBL" id="BAAAGX010000001">
    <property type="protein sequence ID" value="GAA0220419.1"/>
    <property type="molecule type" value="Genomic_DNA"/>
</dbReference>
<dbReference type="InterPro" id="IPR012341">
    <property type="entry name" value="6hp_glycosidase-like_sf"/>
</dbReference>
<evidence type="ECO:0000256" key="7">
    <source>
        <dbReference type="RuleBase" id="RU361166"/>
    </source>
</evidence>
<dbReference type="SUPFAM" id="SSF48208">
    <property type="entry name" value="Six-hairpin glycosidases"/>
    <property type="match status" value="1"/>
</dbReference>
<dbReference type="Pfam" id="PF02927">
    <property type="entry name" value="CelD_N"/>
    <property type="match status" value="1"/>
</dbReference>
<feature type="domain" description="Glycoside hydrolase family 9" evidence="8">
    <location>
        <begin position="92"/>
        <end position="539"/>
    </location>
</feature>
<dbReference type="InterPro" id="IPR013783">
    <property type="entry name" value="Ig-like_fold"/>
</dbReference>
<dbReference type="RefSeq" id="WP_344646794.1">
    <property type="nucleotide sequence ID" value="NZ_BAAAGX010000001.1"/>
</dbReference>
<dbReference type="EC" id="3.2.1.4" evidence="7"/>
<dbReference type="Proteomes" id="UP001500967">
    <property type="component" value="Unassembled WGS sequence"/>
</dbReference>
<dbReference type="InterPro" id="IPR014756">
    <property type="entry name" value="Ig_E-set"/>
</dbReference>
<evidence type="ECO:0000259" key="8">
    <source>
        <dbReference type="Pfam" id="PF00759"/>
    </source>
</evidence>
<keyword evidence="3 6" id="KW-0119">Carbohydrate metabolism</keyword>
<sequence length="557" mass="58795">MTTHAVRVNQLGYPAGWPLRATVATDSPAPLRWELRGSAGATVAAGETVVHGSDRAAGEDVHTISTTAPAGEDRWTLVVDGVESVPFGTPDYRALARDAGHFLYLQRSGAPIADPRFGRPAGHVDVAPNRGDGAVACHRADCPRRRLLFGCRGHDLRGGWYDAGDHGKYAVTTAVTVWLLQHAVERSGDPALLDEARWGLEFLLAAQLPTGDPDAGMVFAAVHDVRWTGLPLRPDEDPQPRTVRIPTTAATYGLAAVAAQAARVWEVHDPVFAARCRTASDRAWNAATHNPVVNATVAEAADTGGGPYDDDDVRDERYWAAAELAALTGAEEYRYAMLHSGLDPRAALHEGFDWRSTLPLAQLTLALGPGWTAAAAANEARAALATVSEQLLVNIEGHGTPYVPADGRYCWGSNSRVLAHAMTLGAAADHTGDARFFAGELACLDYLLGRNATGFSQVTGYGARAAARPHHRFFAQAIDPAYPPAPPGVVVGGPNSGLDDPVAAGARSGAPPQKCWIDDPGSWATNEVTIGWNAALTLVSAHVAARLAPRRSLPAAA</sequence>
<evidence type="ECO:0000313" key="10">
    <source>
        <dbReference type="EMBL" id="GAA0220419.1"/>
    </source>
</evidence>
<dbReference type="InterPro" id="IPR004197">
    <property type="entry name" value="Cellulase_Ig-like"/>
</dbReference>
<dbReference type="InterPro" id="IPR033126">
    <property type="entry name" value="Glyco_hydro_9_Asp/Glu_AS"/>
</dbReference>
<feature type="active site" evidence="6">
    <location>
        <position position="527"/>
    </location>
</feature>
<dbReference type="InterPro" id="IPR008928">
    <property type="entry name" value="6-hairpin_glycosidase_sf"/>
</dbReference>
<dbReference type="SUPFAM" id="SSF81296">
    <property type="entry name" value="E set domains"/>
    <property type="match status" value="1"/>
</dbReference>
<keyword evidence="5 6" id="KW-0624">Polysaccharide degradation</keyword>
<dbReference type="PROSITE" id="PS00698">
    <property type="entry name" value="GH9_3"/>
    <property type="match status" value="1"/>
</dbReference>
<dbReference type="CDD" id="cd02850">
    <property type="entry name" value="E_set_Cellulase_N"/>
    <property type="match status" value="1"/>
</dbReference>
<protein>
    <recommendedName>
        <fullName evidence="7">Endoglucanase</fullName>
        <ecNumber evidence="7">3.2.1.4</ecNumber>
    </recommendedName>
</protein>
<comment type="similarity">
    <text evidence="1 6 7">Belongs to the glycosyl hydrolase 9 (cellulase E) family.</text>
</comment>
<feature type="domain" description="Cellulase Ig-like" evidence="9">
    <location>
        <begin position="3"/>
        <end position="84"/>
    </location>
</feature>
<evidence type="ECO:0000256" key="4">
    <source>
        <dbReference type="ARBA" id="ARBA00023295"/>
    </source>
</evidence>
<accession>A0ABN0TFH3</accession>
<dbReference type="PANTHER" id="PTHR22298">
    <property type="entry name" value="ENDO-1,4-BETA-GLUCANASE"/>
    <property type="match status" value="1"/>
</dbReference>
<evidence type="ECO:0000256" key="1">
    <source>
        <dbReference type="ARBA" id="ARBA00007072"/>
    </source>
</evidence>
<organism evidence="10 11">
    <name type="scientific">Cryptosporangium japonicum</name>
    <dbReference type="NCBI Taxonomy" id="80872"/>
    <lineage>
        <taxon>Bacteria</taxon>
        <taxon>Bacillati</taxon>
        <taxon>Actinomycetota</taxon>
        <taxon>Actinomycetes</taxon>
        <taxon>Cryptosporangiales</taxon>
        <taxon>Cryptosporangiaceae</taxon>
        <taxon>Cryptosporangium</taxon>
    </lineage>
</organism>
<keyword evidence="2 6" id="KW-0378">Hydrolase</keyword>